<evidence type="ECO:0000256" key="5">
    <source>
        <dbReference type="ARBA" id="ARBA00023237"/>
    </source>
</evidence>
<dbReference type="Proteomes" id="UP000028715">
    <property type="component" value="Unassembled WGS sequence"/>
</dbReference>
<protein>
    <submittedName>
        <fullName evidence="9">RagB/SusD family protein</fullName>
    </submittedName>
</protein>
<dbReference type="SUPFAM" id="SSF48452">
    <property type="entry name" value="TPR-like"/>
    <property type="match status" value="1"/>
</dbReference>
<keyword evidence="4" id="KW-0472">Membrane</keyword>
<gene>
    <name evidence="9" type="ORF">IW19_00700</name>
</gene>
<dbReference type="InterPro" id="IPR033985">
    <property type="entry name" value="SusD-like_N"/>
</dbReference>
<feature type="domain" description="SusD-like N-terminal" evidence="8">
    <location>
        <begin position="47"/>
        <end position="231"/>
    </location>
</feature>
<dbReference type="SMART" id="SM00028">
    <property type="entry name" value="TPR"/>
    <property type="match status" value="1"/>
</dbReference>
<comment type="caution">
    <text evidence="9">The sequence shown here is derived from an EMBL/GenBank/DDBJ whole genome shotgun (WGS) entry which is preliminary data.</text>
</comment>
<keyword evidence="6" id="KW-0802">TPR repeat</keyword>
<dbReference type="Pfam" id="PF14322">
    <property type="entry name" value="SusD-like_3"/>
    <property type="match status" value="1"/>
</dbReference>
<evidence type="ECO:0000313" key="10">
    <source>
        <dbReference type="Proteomes" id="UP000028715"/>
    </source>
</evidence>
<dbReference type="PROSITE" id="PS50005">
    <property type="entry name" value="TPR"/>
    <property type="match status" value="1"/>
</dbReference>
<evidence type="ECO:0000259" key="7">
    <source>
        <dbReference type="Pfam" id="PF07980"/>
    </source>
</evidence>
<proteinExistence type="inferred from homology"/>
<evidence type="ECO:0000259" key="8">
    <source>
        <dbReference type="Pfam" id="PF14322"/>
    </source>
</evidence>
<sequence>MKKYLKYITIIALGAIVLSCDNYVDIKTEGRLIPEETENYRYLLQNSYVYDLTYGAADVASDDISFQNEAQTTALGASDYYRPFVNFYKWADQIYFDAEIDYNMNGMYTSLYNTNIVINEVMKSKNGTEAEKLAIKGEAQVHRAYIFLTLVNTFGKAYDATTAATDLGIVLFTTPTVSEDIKRSTVQNAYDIILSDLNDAVNSGLKPINSGNNVAFPSRASAYALLARTYLYMRNYPLALENAQKALAIQSTLNNYQDFEFNAFPTRRLDAELILSKWNGYTSFSYAPQILSLSNELINSFDTNDLRYVLLTQPSSNFNSEYTVGRTFAKEGITGESRNGGPTVSEMMLIKAECQARAGSGELAMAEINKLRQKRFRASQYTAMTATDSKDALIKVLAERRRELMGQGGFRWFDLKRLNKEPEFAKTITHVFGGQTFTLAPNSDRYQMPYAPIYFEYAPNLQKNP</sequence>
<reference evidence="9 10" key="1">
    <citation type="submission" date="2014-07" db="EMBL/GenBank/DDBJ databases">
        <title>Genome of Flavobacterium reichenbachii LMG 25512.</title>
        <authorList>
            <person name="Stropko S.J."/>
            <person name="Pipes S.E."/>
            <person name="Newman J.D."/>
        </authorList>
    </citation>
    <scope>NUCLEOTIDE SEQUENCE [LARGE SCALE GENOMIC DNA]</scope>
    <source>
        <strain evidence="9 10">LMG 25512</strain>
    </source>
</reference>
<dbReference type="OrthoDB" id="653598at2"/>
<dbReference type="RefSeq" id="WP_035679984.1">
    <property type="nucleotide sequence ID" value="NZ_JPRL01000001.1"/>
</dbReference>
<evidence type="ECO:0000256" key="2">
    <source>
        <dbReference type="ARBA" id="ARBA00006275"/>
    </source>
</evidence>
<accession>A0A085ZI69</accession>
<dbReference type="AlphaFoldDB" id="A0A085ZI69"/>
<keyword evidence="5" id="KW-0998">Cell outer membrane</keyword>
<dbReference type="PROSITE" id="PS51257">
    <property type="entry name" value="PROKAR_LIPOPROTEIN"/>
    <property type="match status" value="1"/>
</dbReference>
<evidence type="ECO:0000256" key="4">
    <source>
        <dbReference type="ARBA" id="ARBA00023136"/>
    </source>
</evidence>
<dbReference type="STRING" id="362418.IW19_00700"/>
<dbReference type="InterPro" id="IPR011990">
    <property type="entry name" value="TPR-like_helical_dom_sf"/>
</dbReference>
<dbReference type="eggNOG" id="COG0388">
    <property type="taxonomic scope" value="Bacteria"/>
</dbReference>
<dbReference type="InterPro" id="IPR019734">
    <property type="entry name" value="TPR_rpt"/>
</dbReference>
<evidence type="ECO:0000313" key="9">
    <source>
        <dbReference type="EMBL" id="KFF04133.1"/>
    </source>
</evidence>
<evidence type="ECO:0000256" key="6">
    <source>
        <dbReference type="PROSITE-ProRule" id="PRU00339"/>
    </source>
</evidence>
<name>A0A085ZI69_9FLAO</name>
<dbReference type="InterPro" id="IPR012944">
    <property type="entry name" value="SusD_RagB_dom"/>
</dbReference>
<dbReference type="Gene3D" id="1.25.40.390">
    <property type="match status" value="1"/>
</dbReference>
<feature type="domain" description="RagB/SusD" evidence="7">
    <location>
        <begin position="331"/>
        <end position="427"/>
    </location>
</feature>
<dbReference type="GO" id="GO:0009279">
    <property type="term" value="C:cell outer membrane"/>
    <property type="evidence" value="ECO:0007669"/>
    <property type="project" value="UniProtKB-SubCell"/>
</dbReference>
<keyword evidence="3" id="KW-0732">Signal</keyword>
<comment type="subcellular location">
    <subcellularLocation>
        <location evidence="1">Cell outer membrane</location>
    </subcellularLocation>
</comment>
<dbReference type="EMBL" id="JPRL01000001">
    <property type="protein sequence ID" value="KFF04133.1"/>
    <property type="molecule type" value="Genomic_DNA"/>
</dbReference>
<feature type="repeat" description="TPR" evidence="6">
    <location>
        <begin position="220"/>
        <end position="253"/>
    </location>
</feature>
<evidence type="ECO:0000256" key="3">
    <source>
        <dbReference type="ARBA" id="ARBA00022729"/>
    </source>
</evidence>
<keyword evidence="10" id="KW-1185">Reference proteome</keyword>
<comment type="similarity">
    <text evidence="2">Belongs to the SusD family.</text>
</comment>
<organism evidence="9 10">
    <name type="scientific">Flavobacterium reichenbachii</name>
    <dbReference type="NCBI Taxonomy" id="362418"/>
    <lineage>
        <taxon>Bacteria</taxon>
        <taxon>Pseudomonadati</taxon>
        <taxon>Bacteroidota</taxon>
        <taxon>Flavobacteriia</taxon>
        <taxon>Flavobacteriales</taxon>
        <taxon>Flavobacteriaceae</taxon>
        <taxon>Flavobacterium</taxon>
    </lineage>
</organism>
<dbReference type="Pfam" id="PF07980">
    <property type="entry name" value="SusD_RagB"/>
    <property type="match status" value="1"/>
</dbReference>
<evidence type="ECO:0000256" key="1">
    <source>
        <dbReference type="ARBA" id="ARBA00004442"/>
    </source>
</evidence>